<comment type="caution">
    <text evidence="1">The sequence shown here is derived from an EMBL/GenBank/DDBJ whole genome shotgun (WGS) entry which is preliminary data.</text>
</comment>
<proteinExistence type="predicted"/>
<evidence type="ECO:0000313" key="2">
    <source>
        <dbReference type="Proteomes" id="UP000759273"/>
    </source>
</evidence>
<dbReference type="Proteomes" id="UP000759273">
    <property type="component" value="Unassembled WGS sequence"/>
</dbReference>
<gene>
    <name evidence="1" type="ORF">KHY36_02305</name>
</gene>
<reference evidence="1" key="1">
    <citation type="submission" date="2021-02" db="EMBL/GenBank/DDBJ databases">
        <title>Infant gut strain persistence is associated with maternal origin, phylogeny, and functional potential including surface adhesion and iron acquisition.</title>
        <authorList>
            <person name="Lou Y.C."/>
        </authorList>
    </citation>
    <scope>NUCLEOTIDE SEQUENCE</scope>
    <source>
        <strain evidence="1">L3_101_000M1_dasL3_101_000M1_concoct_87</strain>
    </source>
</reference>
<name>A0A943D848_9FIRM</name>
<organism evidence="1 2">
    <name type="scientific">Subdoligranulum variabile</name>
    <dbReference type="NCBI Taxonomy" id="214851"/>
    <lineage>
        <taxon>Bacteria</taxon>
        <taxon>Bacillati</taxon>
        <taxon>Bacillota</taxon>
        <taxon>Clostridia</taxon>
        <taxon>Eubacteriales</taxon>
        <taxon>Oscillospiraceae</taxon>
        <taxon>Subdoligranulum</taxon>
    </lineage>
</organism>
<dbReference type="EMBL" id="JAGZGG010000003">
    <property type="protein sequence ID" value="MBS5331346.1"/>
    <property type="molecule type" value="Genomic_DNA"/>
</dbReference>
<dbReference type="AlphaFoldDB" id="A0A943D848"/>
<dbReference type="Gene3D" id="1.10.3790.10">
    <property type="entry name" value="NinB"/>
    <property type="match status" value="1"/>
</dbReference>
<evidence type="ECO:0000313" key="1">
    <source>
        <dbReference type="EMBL" id="MBS5331346.1"/>
    </source>
</evidence>
<accession>A0A943D848</accession>
<sequence length="160" mass="18271">MRARLVRMEPGYRGRQRIVIEIAGDFREQFDQLQGALLEVQITRAIPRRSLASNNYFHALVSRIASTVWGEFDEIKSDLVVEYGTPCLDKAGQVVMVDLPEGTDPHSYYPYTRLITTHEKDGSRYCSYILYKRTSAMNSSEMSHLIDGARQEAHELGIDI</sequence>
<dbReference type="InterPro" id="IPR036619">
    <property type="entry name" value="NinB_sf"/>
</dbReference>
<protein>
    <submittedName>
        <fullName evidence="1">Uncharacterized protein</fullName>
    </submittedName>
</protein>